<dbReference type="Pfam" id="PF04023">
    <property type="entry name" value="FeoA"/>
    <property type="match status" value="1"/>
</dbReference>
<evidence type="ECO:0000259" key="2">
    <source>
        <dbReference type="SMART" id="SM00899"/>
    </source>
</evidence>
<proteinExistence type="predicted"/>
<dbReference type="RefSeq" id="WP_277732957.1">
    <property type="nucleotide sequence ID" value="NZ_CP120733.1"/>
</dbReference>
<organism evidence="3 4">
    <name type="scientific">Tepidibacter hydrothermalis</name>
    <dbReference type="NCBI Taxonomy" id="3036126"/>
    <lineage>
        <taxon>Bacteria</taxon>
        <taxon>Bacillati</taxon>
        <taxon>Bacillota</taxon>
        <taxon>Clostridia</taxon>
        <taxon>Peptostreptococcales</taxon>
        <taxon>Peptostreptococcaceae</taxon>
        <taxon>Tepidibacter</taxon>
    </lineage>
</organism>
<dbReference type="SUPFAM" id="SSF50037">
    <property type="entry name" value="C-terminal domain of transcriptional repressors"/>
    <property type="match status" value="1"/>
</dbReference>
<dbReference type="InterPro" id="IPR008988">
    <property type="entry name" value="Transcriptional_repressor_C"/>
</dbReference>
<accession>A0ABY8EJ87</accession>
<evidence type="ECO:0000313" key="4">
    <source>
        <dbReference type="Proteomes" id="UP001222800"/>
    </source>
</evidence>
<dbReference type="InterPro" id="IPR052713">
    <property type="entry name" value="FeoA"/>
</dbReference>
<protein>
    <submittedName>
        <fullName evidence="3">FeoA family protein</fullName>
    </submittedName>
</protein>
<reference evidence="3 4" key="1">
    <citation type="submission" date="2023-03" db="EMBL/GenBank/DDBJ databases">
        <title>Complete genome sequence of Tepidibacter sp. SWIR-1, isolated from a deep-sea hydrothermal vent.</title>
        <authorList>
            <person name="Li X."/>
        </authorList>
    </citation>
    <scope>NUCLEOTIDE SEQUENCE [LARGE SCALE GENOMIC DNA]</scope>
    <source>
        <strain evidence="3 4">SWIR-1</strain>
    </source>
</reference>
<dbReference type="InterPro" id="IPR038157">
    <property type="entry name" value="FeoA_core_dom"/>
</dbReference>
<keyword evidence="4" id="KW-1185">Reference proteome</keyword>
<dbReference type="PANTHER" id="PTHR42954:SF2">
    <property type="entry name" value="FE(2+) TRANSPORT PROTEIN A"/>
    <property type="match status" value="1"/>
</dbReference>
<gene>
    <name evidence="3" type="ORF">P4S50_02650</name>
</gene>
<dbReference type="Proteomes" id="UP001222800">
    <property type="component" value="Chromosome"/>
</dbReference>
<dbReference type="SMART" id="SM00899">
    <property type="entry name" value="FeoA"/>
    <property type="match status" value="1"/>
</dbReference>
<dbReference type="InterPro" id="IPR007167">
    <property type="entry name" value="Fe-transptr_FeoA-like"/>
</dbReference>
<keyword evidence="1" id="KW-0408">Iron</keyword>
<sequence length="78" mass="8666">MQTTLNDLDIAQKCIVIGLSNQGIARRRMLDLGIVPGAFIEVIRKSPLGEPKLYKIKGAMIALRKEETVNIFIKTIEA</sequence>
<evidence type="ECO:0000256" key="1">
    <source>
        <dbReference type="ARBA" id="ARBA00023004"/>
    </source>
</evidence>
<name>A0ABY8EJ87_9FIRM</name>
<evidence type="ECO:0000313" key="3">
    <source>
        <dbReference type="EMBL" id="WFD10993.1"/>
    </source>
</evidence>
<dbReference type="EMBL" id="CP120733">
    <property type="protein sequence ID" value="WFD10993.1"/>
    <property type="molecule type" value="Genomic_DNA"/>
</dbReference>
<dbReference type="Gene3D" id="2.30.30.90">
    <property type="match status" value="1"/>
</dbReference>
<feature type="domain" description="Ferrous iron transporter FeoA-like" evidence="2">
    <location>
        <begin position="3"/>
        <end position="75"/>
    </location>
</feature>
<dbReference type="PANTHER" id="PTHR42954">
    <property type="entry name" value="FE(2+) TRANSPORT PROTEIN A"/>
    <property type="match status" value="1"/>
</dbReference>